<evidence type="ECO:0000313" key="2">
    <source>
        <dbReference type="EMBL" id="SEF99166.1"/>
    </source>
</evidence>
<dbReference type="Proteomes" id="UP000236737">
    <property type="component" value="Unassembled WGS sequence"/>
</dbReference>
<protein>
    <submittedName>
        <fullName evidence="2">Uncharacterized protein</fullName>
    </submittedName>
</protein>
<evidence type="ECO:0000256" key="1">
    <source>
        <dbReference type="SAM" id="Phobius"/>
    </source>
</evidence>
<feature type="transmembrane region" description="Helical" evidence="1">
    <location>
        <begin position="6"/>
        <end position="27"/>
    </location>
</feature>
<name>A0A1H5WIN6_9FLAO</name>
<feature type="transmembrane region" description="Helical" evidence="1">
    <location>
        <begin position="39"/>
        <end position="55"/>
    </location>
</feature>
<proteinExistence type="predicted"/>
<feature type="transmembrane region" description="Helical" evidence="1">
    <location>
        <begin position="164"/>
        <end position="182"/>
    </location>
</feature>
<dbReference type="RefSeq" id="WP_103999564.1">
    <property type="nucleotide sequence ID" value="NZ_FNVP01000004.1"/>
</dbReference>
<dbReference type="AlphaFoldDB" id="A0A1H5WIN6"/>
<feature type="transmembrane region" description="Helical" evidence="1">
    <location>
        <begin position="61"/>
        <end position="79"/>
    </location>
</feature>
<reference evidence="3" key="1">
    <citation type="submission" date="2016-10" db="EMBL/GenBank/DDBJ databases">
        <authorList>
            <person name="Varghese N."/>
            <person name="Submissions S."/>
        </authorList>
    </citation>
    <scope>NUCLEOTIDE SEQUENCE [LARGE SCALE GENOMIC DNA]</scope>
    <source>
        <strain evidence="3">CGMCC 1.9230</strain>
    </source>
</reference>
<keyword evidence="1" id="KW-0812">Transmembrane</keyword>
<keyword evidence="3" id="KW-1185">Reference proteome</keyword>
<keyword evidence="1" id="KW-0472">Membrane</keyword>
<dbReference type="OrthoDB" id="1353753at2"/>
<gene>
    <name evidence="2" type="ORF">SAMN04488130_104202</name>
</gene>
<sequence length="183" mass="21362">MDSIFLPLQNFTVISYIAFGIVLMSFFVEAKSNSPYKSLLLSNIGFGIYNFTLLTCSEIDFPIYFMLLSFLICSWFFVLKNIEEEEDENRGFLRNYHYDSIVGFSDTKDENNKGNSSLEKSTLLTFTHVLSKQLSKLFESKLMLSVSNFLKNDTIHYEHPQRKFVPVFTYLILISILFSFFYV</sequence>
<evidence type="ECO:0000313" key="3">
    <source>
        <dbReference type="Proteomes" id="UP000236737"/>
    </source>
</evidence>
<accession>A0A1H5WIN6</accession>
<keyword evidence="1" id="KW-1133">Transmembrane helix</keyword>
<dbReference type="EMBL" id="FNVP01000004">
    <property type="protein sequence ID" value="SEF99166.1"/>
    <property type="molecule type" value="Genomic_DNA"/>
</dbReference>
<organism evidence="2 3">
    <name type="scientific">Flavobacterium urumqiense</name>
    <dbReference type="NCBI Taxonomy" id="935224"/>
    <lineage>
        <taxon>Bacteria</taxon>
        <taxon>Pseudomonadati</taxon>
        <taxon>Bacteroidota</taxon>
        <taxon>Flavobacteriia</taxon>
        <taxon>Flavobacteriales</taxon>
        <taxon>Flavobacteriaceae</taxon>
        <taxon>Flavobacterium</taxon>
    </lineage>
</organism>